<dbReference type="InterPro" id="IPR050390">
    <property type="entry name" value="C5-Methyltransferase"/>
</dbReference>
<comment type="similarity">
    <text evidence="5 6">Belongs to the class I-like SAM-binding methyltransferase superfamily. C5-methyltransferase family.</text>
</comment>
<dbReference type="GO" id="GO:0032259">
    <property type="term" value="P:methylation"/>
    <property type="evidence" value="ECO:0007669"/>
    <property type="project" value="UniProtKB-KW"/>
</dbReference>
<dbReference type="PRINTS" id="PR00105">
    <property type="entry name" value="C5METTRFRASE"/>
</dbReference>
<evidence type="ECO:0000256" key="5">
    <source>
        <dbReference type="PROSITE-ProRule" id="PRU01016"/>
    </source>
</evidence>
<protein>
    <recommendedName>
        <fullName evidence="7">Cytosine-specific methyltransferase</fullName>
        <ecNumber evidence="7">2.1.1.37</ecNumber>
    </recommendedName>
</protein>
<dbReference type="InterPro" id="IPR001525">
    <property type="entry name" value="C5_MeTfrase"/>
</dbReference>
<sequence length="423" mass="48445">MKRPIAIDLFSGCGGMSLGLEASGFDVMVAVEFDAIHALIHHLNFPYTHTICQDINHLKTDYLKGILQAKSIDEVDLIAGGPPCQGFSLMGKRQLDDPRNSLVFEYVRVIRDLQPKYFIFENVPGIAVGNHKQFLEELINEFESLGYHIAKPIQILDASLFGAPQKRKRLILMGSRHDMQPVNYPLETGEYNDVENTINDLSNIPAFIGKNESIDANKLDYSGFRRNFSPSPQGIYRLCHDRQRDNFVYNHVGSNHTEKSKQRFQNTHQGEVEKTSRFLKLSPTGLCNTLRAGTARDKGAYTAARPIHYNQPRCITVREAGRLHTFPDWFLFHETIWHGFREIGNAVIPMLAKAIGDEIIKVLEIDINQLEVRKLEKIDLEFMAYNMDKASNYWNVSNDIIPKRKRLEMILTDKLMNLEVFFM</sequence>
<dbReference type="PANTHER" id="PTHR10629">
    <property type="entry name" value="CYTOSINE-SPECIFIC METHYLTRANSFERASE"/>
    <property type="match status" value="1"/>
</dbReference>
<dbReference type="RefSeq" id="WP_155083913.1">
    <property type="nucleotide sequence ID" value="NZ_WMIA01000011.1"/>
</dbReference>
<evidence type="ECO:0000256" key="2">
    <source>
        <dbReference type="ARBA" id="ARBA00022679"/>
    </source>
</evidence>
<dbReference type="Proteomes" id="UP000437131">
    <property type="component" value="Unassembled WGS sequence"/>
</dbReference>
<dbReference type="PROSITE" id="PS51679">
    <property type="entry name" value="SAM_MT_C5"/>
    <property type="match status" value="1"/>
</dbReference>
<dbReference type="PANTHER" id="PTHR10629:SF52">
    <property type="entry name" value="DNA (CYTOSINE-5)-METHYLTRANSFERASE 1"/>
    <property type="match status" value="1"/>
</dbReference>
<proteinExistence type="inferred from homology"/>
<organism evidence="8 9">
    <name type="scientific">Cyanobacterium aponinum 0216</name>
    <dbReference type="NCBI Taxonomy" id="2676140"/>
    <lineage>
        <taxon>Bacteria</taxon>
        <taxon>Bacillati</taxon>
        <taxon>Cyanobacteriota</taxon>
        <taxon>Cyanophyceae</taxon>
        <taxon>Oscillatoriophycideae</taxon>
        <taxon>Chroococcales</taxon>
        <taxon>Geminocystaceae</taxon>
        <taxon>Cyanobacterium</taxon>
    </lineage>
</organism>
<evidence type="ECO:0000256" key="6">
    <source>
        <dbReference type="RuleBase" id="RU000416"/>
    </source>
</evidence>
<dbReference type="PROSITE" id="PS00094">
    <property type="entry name" value="C5_MTASE_1"/>
    <property type="match status" value="1"/>
</dbReference>
<comment type="catalytic activity">
    <reaction evidence="7">
        <text>a 2'-deoxycytidine in DNA + S-adenosyl-L-methionine = a 5-methyl-2'-deoxycytidine in DNA + S-adenosyl-L-homocysteine + H(+)</text>
        <dbReference type="Rhea" id="RHEA:13681"/>
        <dbReference type="Rhea" id="RHEA-COMP:11369"/>
        <dbReference type="Rhea" id="RHEA-COMP:11370"/>
        <dbReference type="ChEBI" id="CHEBI:15378"/>
        <dbReference type="ChEBI" id="CHEBI:57856"/>
        <dbReference type="ChEBI" id="CHEBI:59789"/>
        <dbReference type="ChEBI" id="CHEBI:85452"/>
        <dbReference type="ChEBI" id="CHEBI:85454"/>
        <dbReference type="EC" id="2.1.1.37"/>
    </reaction>
</comment>
<dbReference type="InterPro" id="IPR029063">
    <property type="entry name" value="SAM-dependent_MTases_sf"/>
</dbReference>
<dbReference type="InterPro" id="IPR018117">
    <property type="entry name" value="C5_DNA_meth_AS"/>
</dbReference>
<dbReference type="SUPFAM" id="SSF53335">
    <property type="entry name" value="S-adenosyl-L-methionine-dependent methyltransferases"/>
    <property type="match status" value="1"/>
</dbReference>
<dbReference type="GO" id="GO:0009307">
    <property type="term" value="P:DNA restriction-modification system"/>
    <property type="evidence" value="ECO:0007669"/>
    <property type="project" value="UniProtKB-KW"/>
</dbReference>
<evidence type="ECO:0000313" key="9">
    <source>
        <dbReference type="Proteomes" id="UP000437131"/>
    </source>
</evidence>
<gene>
    <name evidence="8" type="primary">dcm</name>
    <name evidence="8" type="ORF">GGC33_09800</name>
</gene>
<dbReference type="PROSITE" id="PS00095">
    <property type="entry name" value="C5_MTASE_2"/>
    <property type="match status" value="1"/>
</dbReference>
<dbReference type="EMBL" id="WMIA01000011">
    <property type="protein sequence ID" value="MTF39222.1"/>
    <property type="molecule type" value="Genomic_DNA"/>
</dbReference>
<dbReference type="EC" id="2.1.1.37" evidence="7"/>
<evidence type="ECO:0000256" key="7">
    <source>
        <dbReference type="RuleBase" id="RU000417"/>
    </source>
</evidence>
<name>A0A844GW01_9CHRO</name>
<evidence type="ECO:0000256" key="3">
    <source>
        <dbReference type="ARBA" id="ARBA00022691"/>
    </source>
</evidence>
<evidence type="ECO:0000256" key="1">
    <source>
        <dbReference type="ARBA" id="ARBA00022603"/>
    </source>
</evidence>
<evidence type="ECO:0000313" key="8">
    <source>
        <dbReference type="EMBL" id="MTF39222.1"/>
    </source>
</evidence>
<dbReference type="Pfam" id="PF00145">
    <property type="entry name" value="DNA_methylase"/>
    <property type="match status" value="1"/>
</dbReference>
<comment type="caution">
    <text evidence="8">The sequence shown here is derived from an EMBL/GenBank/DDBJ whole genome shotgun (WGS) entry which is preliminary data.</text>
</comment>
<keyword evidence="1 5" id="KW-0489">Methyltransferase</keyword>
<keyword evidence="4" id="KW-0680">Restriction system</keyword>
<dbReference type="NCBIfam" id="TIGR00675">
    <property type="entry name" value="dcm"/>
    <property type="match status" value="1"/>
</dbReference>
<dbReference type="InterPro" id="IPR031303">
    <property type="entry name" value="C5_meth_CS"/>
</dbReference>
<dbReference type="AlphaFoldDB" id="A0A844GW01"/>
<dbReference type="Gene3D" id="3.90.120.10">
    <property type="entry name" value="DNA Methylase, subunit A, domain 2"/>
    <property type="match status" value="1"/>
</dbReference>
<dbReference type="GO" id="GO:0003886">
    <property type="term" value="F:DNA (cytosine-5-)-methyltransferase activity"/>
    <property type="evidence" value="ECO:0007669"/>
    <property type="project" value="UniProtKB-EC"/>
</dbReference>
<keyword evidence="3 5" id="KW-0949">S-adenosyl-L-methionine</keyword>
<keyword evidence="2 5" id="KW-0808">Transferase</keyword>
<reference evidence="8 9" key="1">
    <citation type="submission" date="2019-11" db="EMBL/GenBank/DDBJ databases">
        <title>Isolation of a new High Light Tolerant Cyanobacteria.</title>
        <authorList>
            <person name="Dobson Z."/>
            <person name="Vaughn N."/>
            <person name="Vaughn M."/>
            <person name="Fromme P."/>
            <person name="Mazor Y."/>
        </authorList>
    </citation>
    <scope>NUCLEOTIDE SEQUENCE [LARGE SCALE GENOMIC DNA]</scope>
    <source>
        <strain evidence="8 9">0216</strain>
    </source>
</reference>
<dbReference type="Gene3D" id="3.40.50.150">
    <property type="entry name" value="Vaccinia Virus protein VP39"/>
    <property type="match status" value="1"/>
</dbReference>
<evidence type="ECO:0000256" key="4">
    <source>
        <dbReference type="ARBA" id="ARBA00022747"/>
    </source>
</evidence>
<feature type="active site" evidence="5">
    <location>
        <position position="84"/>
    </location>
</feature>
<accession>A0A844GW01</accession>